<feature type="domain" description="OmpR/PhoB-type" evidence="3">
    <location>
        <begin position="75"/>
        <end position="168"/>
    </location>
</feature>
<proteinExistence type="predicted"/>
<dbReference type="InterPro" id="IPR036388">
    <property type="entry name" value="WH-like_DNA-bd_sf"/>
</dbReference>
<dbReference type="GO" id="GO:0000160">
    <property type="term" value="P:phosphorelay signal transduction system"/>
    <property type="evidence" value="ECO:0007669"/>
    <property type="project" value="InterPro"/>
</dbReference>
<keyword evidence="1 2" id="KW-0238">DNA-binding</keyword>
<dbReference type="Gene3D" id="1.10.10.10">
    <property type="entry name" value="Winged helix-like DNA-binding domain superfamily/Winged helix DNA-binding domain"/>
    <property type="match status" value="1"/>
</dbReference>
<gene>
    <name evidence="4" type="ORF">RN51_03605</name>
</gene>
<dbReference type="SUPFAM" id="SSF46894">
    <property type="entry name" value="C-terminal effector domain of the bipartite response regulators"/>
    <property type="match status" value="1"/>
</dbReference>
<dbReference type="EMBL" id="JYIV01000030">
    <property type="protein sequence ID" value="KJL18762.1"/>
    <property type="molecule type" value="Genomic_DNA"/>
</dbReference>
<dbReference type="PROSITE" id="PS51755">
    <property type="entry name" value="OMPR_PHOB"/>
    <property type="match status" value="1"/>
</dbReference>
<protein>
    <submittedName>
        <fullName evidence="4">Bifunctional uroporphyrinogen-III synthetase/response regulator domain protein</fullName>
    </submittedName>
</protein>
<dbReference type="PATRIC" id="fig|82380.10.peg.3605"/>
<name>A0A0F0KCZ0_9MICO</name>
<comment type="caution">
    <text evidence="4">The sequence shown here is derived from an EMBL/GenBank/DDBJ whole genome shotgun (WGS) entry which is preliminary data.</text>
</comment>
<feature type="DNA-binding region" description="OmpR/PhoB-type" evidence="2">
    <location>
        <begin position="75"/>
        <end position="168"/>
    </location>
</feature>
<evidence type="ECO:0000313" key="4">
    <source>
        <dbReference type="EMBL" id="KJL18762.1"/>
    </source>
</evidence>
<dbReference type="GO" id="GO:0003677">
    <property type="term" value="F:DNA binding"/>
    <property type="evidence" value="ECO:0007669"/>
    <property type="project" value="UniProtKB-UniRule"/>
</dbReference>
<evidence type="ECO:0000313" key="5">
    <source>
        <dbReference type="Proteomes" id="UP000033725"/>
    </source>
</evidence>
<dbReference type="Pfam" id="PF00486">
    <property type="entry name" value="Trans_reg_C"/>
    <property type="match status" value="1"/>
</dbReference>
<reference evidence="4 5" key="1">
    <citation type="submission" date="2015-02" db="EMBL/GenBank/DDBJ databases">
        <title>Draft genome sequences of ten Microbacterium spp. with emphasis on heavy metal contaminated environments.</title>
        <authorList>
            <person name="Corretto E."/>
        </authorList>
    </citation>
    <scope>NUCLEOTIDE SEQUENCE [LARGE SCALE GENOMIC DNA]</scope>
    <source>
        <strain evidence="4 5">BEL163</strain>
    </source>
</reference>
<organism evidence="4 5">
    <name type="scientific">Microbacterium oxydans</name>
    <dbReference type="NCBI Taxonomy" id="82380"/>
    <lineage>
        <taxon>Bacteria</taxon>
        <taxon>Bacillati</taxon>
        <taxon>Actinomycetota</taxon>
        <taxon>Actinomycetes</taxon>
        <taxon>Micrococcales</taxon>
        <taxon>Microbacteriaceae</taxon>
        <taxon>Microbacterium</taxon>
    </lineage>
</organism>
<evidence type="ECO:0000256" key="2">
    <source>
        <dbReference type="PROSITE-ProRule" id="PRU01091"/>
    </source>
</evidence>
<dbReference type="SMART" id="SM00862">
    <property type="entry name" value="Trans_reg_C"/>
    <property type="match status" value="1"/>
</dbReference>
<dbReference type="GO" id="GO:0006355">
    <property type="term" value="P:regulation of DNA-templated transcription"/>
    <property type="evidence" value="ECO:0007669"/>
    <property type="project" value="InterPro"/>
</dbReference>
<sequence>MLFTASTAPWLDAVADAGALEANRQRAESERLILVTVDEREACLLHEVGLPARHVEPSTPAGLVHSVLAHYRSGAGSHLTVAGRLQVRSGGVVLDERFIPLSRGAVALIEALFLARGRVLSRAELGRALPGGHHSDRAVEVAVGRLRESLGPTDVIQTVVKRGYRLAMAER</sequence>
<dbReference type="AlphaFoldDB" id="A0A0F0KCZ0"/>
<dbReference type="CDD" id="cd00383">
    <property type="entry name" value="trans_reg_C"/>
    <property type="match status" value="1"/>
</dbReference>
<accession>A0A0F0KCZ0</accession>
<evidence type="ECO:0000259" key="3">
    <source>
        <dbReference type="PROSITE" id="PS51755"/>
    </source>
</evidence>
<dbReference type="InterPro" id="IPR016032">
    <property type="entry name" value="Sig_transdc_resp-reg_C-effctor"/>
</dbReference>
<evidence type="ECO:0000256" key="1">
    <source>
        <dbReference type="ARBA" id="ARBA00023125"/>
    </source>
</evidence>
<dbReference type="InterPro" id="IPR001867">
    <property type="entry name" value="OmpR/PhoB-type_DNA-bd"/>
</dbReference>
<dbReference type="Proteomes" id="UP000033725">
    <property type="component" value="Unassembled WGS sequence"/>
</dbReference>